<keyword evidence="1" id="KW-1133">Transmembrane helix</keyword>
<name>A0A7X4KMD8_9BURK</name>
<feature type="domain" description="Putative Flp pilus-assembly TadG-like N-terminal" evidence="2">
    <location>
        <begin position="20"/>
        <end position="65"/>
    </location>
</feature>
<dbReference type="Proteomes" id="UP000450676">
    <property type="component" value="Unassembled WGS sequence"/>
</dbReference>
<dbReference type="AlphaFoldDB" id="A0A7X4KMD8"/>
<dbReference type="Pfam" id="PF13400">
    <property type="entry name" value="Tad"/>
    <property type="match status" value="1"/>
</dbReference>
<dbReference type="InterPro" id="IPR028087">
    <property type="entry name" value="Tad_N"/>
</dbReference>
<evidence type="ECO:0000256" key="1">
    <source>
        <dbReference type="SAM" id="Phobius"/>
    </source>
</evidence>
<reference evidence="3 4" key="1">
    <citation type="submission" date="2019-12" db="EMBL/GenBank/DDBJ databases">
        <title>Novel species isolated from a subtropical stream in China.</title>
        <authorList>
            <person name="Lu H."/>
        </authorList>
    </citation>
    <scope>NUCLEOTIDE SEQUENCE [LARGE SCALE GENOMIC DNA]</scope>
    <source>
        <strain evidence="3 4">FT127W</strain>
    </source>
</reference>
<feature type="transmembrane region" description="Helical" evidence="1">
    <location>
        <begin position="22"/>
        <end position="41"/>
    </location>
</feature>
<keyword evidence="1" id="KW-0472">Membrane</keyword>
<keyword evidence="4" id="KW-1185">Reference proteome</keyword>
<accession>A0A7X4KMD8</accession>
<proteinExistence type="predicted"/>
<comment type="caution">
    <text evidence="3">The sequence shown here is derived from an EMBL/GenBank/DDBJ whole genome shotgun (WGS) entry which is preliminary data.</text>
</comment>
<organism evidence="3 4">
    <name type="scientific">Pseudoduganella aquatica</name>
    <dbReference type="NCBI Taxonomy" id="2660641"/>
    <lineage>
        <taxon>Bacteria</taxon>
        <taxon>Pseudomonadati</taxon>
        <taxon>Pseudomonadota</taxon>
        <taxon>Betaproteobacteria</taxon>
        <taxon>Burkholderiales</taxon>
        <taxon>Oxalobacteraceae</taxon>
        <taxon>Telluria group</taxon>
        <taxon>Pseudoduganella</taxon>
    </lineage>
</organism>
<protein>
    <recommendedName>
        <fullName evidence="2">Putative Flp pilus-assembly TadG-like N-terminal domain-containing protein</fullName>
    </recommendedName>
</protein>
<keyword evidence="1" id="KW-0812">Transmembrane</keyword>
<evidence type="ECO:0000313" key="3">
    <source>
        <dbReference type="EMBL" id="MYN08023.1"/>
    </source>
</evidence>
<sequence length="455" mass="49380">MSRFASNPLSSLPRRARQRGQALIYGLFVLLSGLVAMFFMFNTGQLTAEKAKLVNTADAVAYSAAVMHARALNFDAYTNRALMANEVTIAQMVSVDSWLEYSAEHATSADTAMLCTTNYPVPGGLQLLKYTPACGVLAYGATVINATENVVSPVLQVTVLATETAKVALQLAQTTMYASFLPARTRLMQEVADANYVGDGVVKVDLIPLLDNYTLFDGKPFITPNIGNDRTRFKDVELSAAYKDGFVRNRSWSDSSILPCNPVPRGKANRTGSTQLIGFDEWRAQDSATLRAEQLRFRFGIPRCRTVANYSLGTGQQSARKNGGGSDWFYSGVPNFFDVSSEVLSYSPDSPTAAKRVDPTLRFAIRLTRAKAQTMTSDGRSQIKPTGRLDVMKGAQAQDVLAAVSTSEVYFDRPVARADGKKELPSLFNPYWQAHLGDNSAATLAAAAALQGINP</sequence>
<dbReference type="EMBL" id="WWCU01000011">
    <property type="protein sequence ID" value="MYN08023.1"/>
    <property type="molecule type" value="Genomic_DNA"/>
</dbReference>
<dbReference type="RefSeq" id="WP_161072367.1">
    <property type="nucleotide sequence ID" value="NZ_WWCU01000011.1"/>
</dbReference>
<gene>
    <name evidence="3" type="ORF">GTP77_11835</name>
</gene>
<evidence type="ECO:0000313" key="4">
    <source>
        <dbReference type="Proteomes" id="UP000450676"/>
    </source>
</evidence>
<evidence type="ECO:0000259" key="2">
    <source>
        <dbReference type="Pfam" id="PF13400"/>
    </source>
</evidence>